<evidence type="ECO:0000259" key="5">
    <source>
        <dbReference type="Pfam" id="PF08620"/>
    </source>
</evidence>
<dbReference type="SUPFAM" id="SSF48371">
    <property type="entry name" value="ARM repeat"/>
    <property type="match status" value="1"/>
</dbReference>
<dbReference type="InterPro" id="IPR057989">
    <property type="entry name" value="TPR_RPAP1/MINIYO-like"/>
</dbReference>
<dbReference type="GO" id="GO:0006366">
    <property type="term" value="P:transcription by RNA polymerase II"/>
    <property type="evidence" value="ECO:0007669"/>
    <property type="project" value="InterPro"/>
</dbReference>
<keyword evidence="3" id="KW-0804">Transcription</keyword>
<keyword evidence="4" id="KW-0539">Nucleus</keyword>
<proteinExistence type="inferred from homology"/>
<evidence type="ECO:0000256" key="2">
    <source>
        <dbReference type="ARBA" id="ARBA00009953"/>
    </source>
</evidence>
<dbReference type="Pfam" id="PF25766">
    <property type="entry name" value="TPR_RPAP1"/>
    <property type="match status" value="1"/>
</dbReference>
<name>A0A7R8ZXU4_9CRUS</name>
<dbReference type="EMBL" id="LR899547">
    <property type="protein sequence ID" value="CAD7240410.1"/>
    <property type="molecule type" value="Genomic_DNA"/>
</dbReference>
<comment type="similarity">
    <text evidence="2">Belongs to the RPAP1 family.</text>
</comment>
<dbReference type="Proteomes" id="UP000677054">
    <property type="component" value="Unassembled WGS sequence"/>
</dbReference>
<evidence type="ECO:0000259" key="6">
    <source>
        <dbReference type="Pfam" id="PF08621"/>
    </source>
</evidence>
<feature type="domain" description="RPAP1/MINIYO-like TPR repeats" evidence="7">
    <location>
        <begin position="952"/>
        <end position="1173"/>
    </location>
</feature>
<reference evidence="8" key="1">
    <citation type="submission" date="2020-11" db="EMBL/GenBank/DDBJ databases">
        <authorList>
            <person name="Tran Van P."/>
        </authorList>
    </citation>
    <scope>NUCLEOTIDE SEQUENCE</scope>
</reference>
<evidence type="ECO:0000259" key="7">
    <source>
        <dbReference type="Pfam" id="PF25766"/>
    </source>
</evidence>
<sequence length="1211" mass="137539">MEPIRRPKPGEDEDTLLAAQKEFLFRKEAPSAHVAPKPGGTIEDVGENVRITSHERPNNGEDILQGSVSVLGDVVERNVKNRTGDGELVQLLPMAVKEGHVEVPSQNKPRSLFASQMKRSKAPLNQKLLGELVVERGFYQASVILDGMGLERGKEDAEAIHQENIEKLSQMTREEILLEQQKLLASIDPKIVNFLRAKRKQVCTVGIAESGKEDSCISQGRKVELSEEVTVKEFPKDELPIDLNEASSRWIGMSKIETQKLAWMTELPLPKPIDSSMGYVARFNFEGDLLPYATNVPVTQGLHHHGEEPERAGYSLEELFTFIRSTTLQQRVLGLKMIGNIMKKYKEGAYDGCFQENLLKQVLDSGLLFLLRVLLDDNTSAVMAACVHALYHLIASDPDELCMDQMLGTVWGLEQPSLLSELDLDQSKRKEFIKEERGLKDAELLQLDAIRALIRMDILPRVRYMLDVCQPAAKTVVQLLGLLIRMVRHSDEATTAIMDCPYLMETIFQNFLPLDPSTLFSGTNMSQLATAYGIPMRDALKLVRLIASRGRGICCSLLSRHNLMQHLLAYMSFDPRDFYPLLMRQLHYYEAKVSLNEKVKENQFNFCHGAEIFNILNVAVKIAQDQDEQTDEPSLRWEHVKGLREMIIPCLKKWIVHLTVADSLVPLTFSRLKLVSSCLSLAGNFLKEGHRQGEEVIQEIEKLTSHYFDPFLKSSTCERLMQALLDTSVVLSELQPGTCRDAPNLPSLGSVTFYQAVTPIMQEEAPFLFWSTFTGFLLHLWQFQASQLSVVQVTKGFFGHPGLKRYLTAVAHHEPLLKDHWFARLEFHFLSQVLLLDSIYDKGFLKRSLVLNLGLKLANWFQVGDEYLLSEVLTSVVFNPFYIMSENEVHPVNELVNRFHNRLPMIRETMMKSLLSDSSIKLSKSRKDIRSPKVETYTVQGCGSSVLPRDWMFLPLMKLYSDAMEMKKANRSVQSNESTVEQVKSVLQWIYLLEESQSKFMHSLDVQIRITRLTCVFLAADDLFLDVGIQEFLEKCFTKVLREEVDFSIPVPGLSSFYDFYVQLVEQFEGVSYGNPLFGSVILLPLMQNQDISFRKLLWAEHDDALALITTSLDKLLVSIQKFLHPVETDESLLSCYAKAIFSRKVVLEKNPVMYVIACHHLHYFLVSESKQSTLRIQLKKQLLSLKNEASLEPFSAAGKASLGTELIRFL</sequence>
<dbReference type="PANTHER" id="PTHR21483">
    <property type="entry name" value="RNA POLYMERASE II-ASSOCIATED PROTEIN 1"/>
    <property type="match status" value="1"/>
</dbReference>
<feature type="domain" description="RPAP1 N-terminal" evidence="6">
    <location>
        <begin position="158"/>
        <end position="200"/>
    </location>
</feature>
<evidence type="ECO:0000313" key="8">
    <source>
        <dbReference type="EMBL" id="CAD7240410.1"/>
    </source>
</evidence>
<dbReference type="InterPro" id="IPR039913">
    <property type="entry name" value="RPAP1/Rba50"/>
</dbReference>
<protein>
    <recommendedName>
        <fullName evidence="10">RNA polymerase II-associated protein 1</fullName>
    </recommendedName>
</protein>
<dbReference type="Pfam" id="PF08621">
    <property type="entry name" value="RPAP1_N"/>
    <property type="match status" value="1"/>
</dbReference>
<dbReference type="InterPro" id="IPR013929">
    <property type="entry name" value="RPAP1_C"/>
</dbReference>
<dbReference type="PANTHER" id="PTHR21483:SF18">
    <property type="entry name" value="RNA POLYMERASE II-ASSOCIATED PROTEIN 1"/>
    <property type="match status" value="1"/>
</dbReference>
<feature type="domain" description="RPAP1 C-terminal" evidence="5">
    <location>
        <begin position="281"/>
        <end position="345"/>
    </location>
</feature>
<evidence type="ECO:0000256" key="1">
    <source>
        <dbReference type="ARBA" id="ARBA00004123"/>
    </source>
</evidence>
<keyword evidence="9" id="KW-1185">Reference proteome</keyword>
<evidence type="ECO:0000256" key="3">
    <source>
        <dbReference type="ARBA" id="ARBA00023163"/>
    </source>
</evidence>
<dbReference type="EMBL" id="CAJPEV010000030">
    <property type="protein sequence ID" value="CAG0879103.1"/>
    <property type="molecule type" value="Genomic_DNA"/>
</dbReference>
<evidence type="ECO:0000313" key="9">
    <source>
        <dbReference type="Proteomes" id="UP000677054"/>
    </source>
</evidence>
<comment type="subcellular location">
    <subcellularLocation>
        <location evidence="1">Nucleus</location>
    </subcellularLocation>
</comment>
<dbReference type="InterPro" id="IPR016024">
    <property type="entry name" value="ARM-type_fold"/>
</dbReference>
<accession>A0A7R8ZXU4</accession>
<evidence type="ECO:0000256" key="4">
    <source>
        <dbReference type="ARBA" id="ARBA00023242"/>
    </source>
</evidence>
<dbReference type="OrthoDB" id="348201at2759"/>
<dbReference type="Pfam" id="PF08620">
    <property type="entry name" value="RPAP1_C"/>
    <property type="match status" value="1"/>
</dbReference>
<dbReference type="InterPro" id="IPR013930">
    <property type="entry name" value="RPAP1_N"/>
</dbReference>
<evidence type="ECO:0008006" key="10">
    <source>
        <dbReference type="Google" id="ProtNLM"/>
    </source>
</evidence>
<dbReference type="AlphaFoldDB" id="A0A7R8ZXU4"/>
<organism evidence="8">
    <name type="scientific">Darwinula stevensoni</name>
    <dbReference type="NCBI Taxonomy" id="69355"/>
    <lineage>
        <taxon>Eukaryota</taxon>
        <taxon>Metazoa</taxon>
        <taxon>Ecdysozoa</taxon>
        <taxon>Arthropoda</taxon>
        <taxon>Crustacea</taxon>
        <taxon>Oligostraca</taxon>
        <taxon>Ostracoda</taxon>
        <taxon>Podocopa</taxon>
        <taxon>Podocopida</taxon>
        <taxon>Darwinulocopina</taxon>
        <taxon>Darwinuloidea</taxon>
        <taxon>Darwinulidae</taxon>
        <taxon>Darwinula</taxon>
    </lineage>
</organism>
<gene>
    <name evidence="8" type="ORF">DSTB1V02_LOCUS434</name>
</gene>